<dbReference type="Gene3D" id="2.60.120.10">
    <property type="entry name" value="Jelly Rolls"/>
    <property type="match status" value="1"/>
</dbReference>
<accession>A0A3A4NN00</accession>
<evidence type="ECO:0000259" key="2">
    <source>
        <dbReference type="PROSITE" id="PS50943"/>
    </source>
</evidence>
<sequence>MQEMKVGEKIKKLREEKGLSLPELAEKSGFSSALLSQIENHMISPPLGTLIKIGQALEVPIGHFFEDRSEAPFVIVRAEERRHVSRVASKEGIKFGYRYESLAQDKKNRFMEPFLVTLEPATKKDRNAYSHEGEEFIFVLDGEMEVTLEDHTDVLRPGDCIYFESKLRHRVECIGEKETTILAVIHAPHK</sequence>
<evidence type="ECO:0000313" key="3">
    <source>
        <dbReference type="EMBL" id="RJP19865.1"/>
    </source>
</evidence>
<protein>
    <submittedName>
        <fullName evidence="3">XRE family transcriptional regulator</fullName>
    </submittedName>
</protein>
<dbReference type="GO" id="GO:0005829">
    <property type="term" value="C:cytosol"/>
    <property type="evidence" value="ECO:0007669"/>
    <property type="project" value="TreeGrafter"/>
</dbReference>
<dbReference type="InterPro" id="IPR013096">
    <property type="entry name" value="Cupin_2"/>
</dbReference>
<dbReference type="SMART" id="SM00530">
    <property type="entry name" value="HTH_XRE"/>
    <property type="match status" value="1"/>
</dbReference>
<comment type="caution">
    <text evidence="3">The sequence shown here is derived from an EMBL/GenBank/DDBJ whole genome shotgun (WGS) entry which is preliminary data.</text>
</comment>
<proteinExistence type="predicted"/>
<dbReference type="PANTHER" id="PTHR46797">
    <property type="entry name" value="HTH-TYPE TRANSCRIPTIONAL REGULATOR"/>
    <property type="match status" value="1"/>
</dbReference>
<dbReference type="InterPro" id="IPR001387">
    <property type="entry name" value="Cro/C1-type_HTH"/>
</dbReference>
<keyword evidence="1" id="KW-0238">DNA-binding</keyword>
<dbReference type="Pfam" id="PF07883">
    <property type="entry name" value="Cupin_2"/>
    <property type="match status" value="1"/>
</dbReference>
<dbReference type="Gene3D" id="1.10.260.40">
    <property type="entry name" value="lambda repressor-like DNA-binding domains"/>
    <property type="match status" value="1"/>
</dbReference>
<evidence type="ECO:0000256" key="1">
    <source>
        <dbReference type="ARBA" id="ARBA00023125"/>
    </source>
</evidence>
<dbReference type="GO" id="GO:0003677">
    <property type="term" value="F:DNA binding"/>
    <property type="evidence" value="ECO:0007669"/>
    <property type="project" value="UniProtKB-KW"/>
</dbReference>
<dbReference type="CDD" id="cd02209">
    <property type="entry name" value="cupin_XRE_C"/>
    <property type="match status" value="1"/>
</dbReference>
<dbReference type="CDD" id="cd00093">
    <property type="entry name" value="HTH_XRE"/>
    <property type="match status" value="1"/>
</dbReference>
<dbReference type="InterPro" id="IPR014710">
    <property type="entry name" value="RmlC-like_jellyroll"/>
</dbReference>
<dbReference type="PROSITE" id="PS50943">
    <property type="entry name" value="HTH_CROC1"/>
    <property type="match status" value="1"/>
</dbReference>
<reference evidence="3 4" key="1">
    <citation type="journal article" date="2017" name="ISME J.">
        <title>Energy and carbon metabolisms in a deep terrestrial subsurface fluid microbial community.</title>
        <authorList>
            <person name="Momper L."/>
            <person name="Jungbluth S.P."/>
            <person name="Lee M.D."/>
            <person name="Amend J.P."/>
        </authorList>
    </citation>
    <scope>NUCLEOTIDE SEQUENCE [LARGE SCALE GENOMIC DNA]</scope>
    <source>
        <strain evidence="3">SURF_5</strain>
    </source>
</reference>
<dbReference type="GO" id="GO:0003700">
    <property type="term" value="F:DNA-binding transcription factor activity"/>
    <property type="evidence" value="ECO:0007669"/>
    <property type="project" value="TreeGrafter"/>
</dbReference>
<dbReference type="PANTHER" id="PTHR46797:SF19">
    <property type="entry name" value="BLL2473 PROTEIN"/>
    <property type="match status" value="1"/>
</dbReference>
<dbReference type="InterPro" id="IPR050807">
    <property type="entry name" value="TransReg_Diox_bact_type"/>
</dbReference>
<dbReference type="SUPFAM" id="SSF51182">
    <property type="entry name" value="RmlC-like cupins"/>
    <property type="match status" value="1"/>
</dbReference>
<dbReference type="SUPFAM" id="SSF47413">
    <property type="entry name" value="lambda repressor-like DNA-binding domains"/>
    <property type="match status" value="1"/>
</dbReference>
<dbReference type="Proteomes" id="UP000265882">
    <property type="component" value="Unassembled WGS sequence"/>
</dbReference>
<dbReference type="InterPro" id="IPR011051">
    <property type="entry name" value="RmlC_Cupin_sf"/>
</dbReference>
<dbReference type="InterPro" id="IPR010982">
    <property type="entry name" value="Lambda_DNA-bd_dom_sf"/>
</dbReference>
<feature type="domain" description="HTH cro/C1-type" evidence="2">
    <location>
        <begin position="10"/>
        <end position="64"/>
    </location>
</feature>
<evidence type="ECO:0000313" key="4">
    <source>
        <dbReference type="Proteomes" id="UP000265882"/>
    </source>
</evidence>
<gene>
    <name evidence="3" type="ORF">C4520_12255</name>
</gene>
<dbReference type="Pfam" id="PF01381">
    <property type="entry name" value="HTH_3"/>
    <property type="match status" value="1"/>
</dbReference>
<dbReference type="AlphaFoldDB" id="A0A3A4NN00"/>
<dbReference type="EMBL" id="QZKU01000084">
    <property type="protein sequence ID" value="RJP19865.1"/>
    <property type="molecule type" value="Genomic_DNA"/>
</dbReference>
<name>A0A3A4NN00_ABYX5</name>
<organism evidence="3 4">
    <name type="scientific">Abyssobacteria bacterium (strain SURF_5)</name>
    <dbReference type="NCBI Taxonomy" id="2093360"/>
    <lineage>
        <taxon>Bacteria</taxon>
        <taxon>Pseudomonadati</taxon>
        <taxon>Candidatus Hydrogenedentota</taxon>
        <taxon>Candidatus Abyssobacteria</taxon>
    </lineage>
</organism>